<feature type="transmembrane region" description="Helical" evidence="6">
    <location>
        <begin position="97"/>
        <end position="115"/>
    </location>
</feature>
<feature type="transmembrane region" description="Helical" evidence="6">
    <location>
        <begin position="390"/>
        <end position="411"/>
    </location>
</feature>
<dbReference type="KEGG" id="cam:101510554"/>
<protein>
    <recommendedName>
        <fullName evidence="6">Protein DETOXIFICATION</fullName>
    </recommendedName>
    <alternativeName>
        <fullName evidence="6">Multidrug and toxic compound extrusion protein</fullName>
    </alternativeName>
</protein>
<dbReference type="OrthoDB" id="2126698at2759"/>
<dbReference type="GeneID" id="101510554"/>
<feature type="transmembrane region" description="Helical" evidence="6">
    <location>
        <begin position="312"/>
        <end position="338"/>
    </location>
</feature>
<feature type="transmembrane region" description="Helical" evidence="6">
    <location>
        <begin position="165"/>
        <end position="188"/>
    </location>
</feature>
<dbReference type="Proteomes" id="UP000087171">
    <property type="component" value="Chromosome Ca8"/>
</dbReference>
<comment type="similarity">
    <text evidence="2 6">Belongs to the multi antimicrobial extrusion (MATE) (TC 2.A.66.1) family.</text>
</comment>
<feature type="transmembrane region" description="Helical" evidence="6">
    <location>
        <begin position="236"/>
        <end position="254"/>
    </location>
</feature>
<feature type="transmembrane region" description="Helical" evidence="6">
    <location>
        <begin position="417"/>
        <end position="438"/>
    </location>
</feature>
<feature type="transmembrane region" description="Helical" evidence="6">
    <location>
        <begin position="194"/>
        <end position="215"/>
    </location>
</feature>
<dbReference type="eggNOG" id="KOG1347">
    <property type="taxonomic scope" value="Eukaryota"/>
</dbReference>
<evidence type="ECO:0000256" key="1">
    <source>
        <dbReference type="ARBA" id="ARBA00004141"/>
    </source>
</evidence>
<reference evidence="8" key="2">
    <citation type="submission" date="2025-08" db="UniProtKB">
        <authorList>
            <consortium name="RefSeq"/>
        </authorList>
    </citation>
    <scope>IDENTIFICATION</scope>
    <source>
        <tissue evidence="8">Etiolated seedlings</tissue>
    </source>
</reference>
<evidence type="ECO:0000313" key="8">
    <source>
        <dbReference type="RefSeq" id="XP_004512714.1"/>
    </source>
</evidence>
<evidence type="ECO:0000256" key="4">
    <source>
        <dbReference type="ARBA" id="ARBA00022989"/>
    </source>
</evidence>
<accession>A0A1S2Z080</accession>
<dbReference type="CDD" id="cd13132">
    <property type="entry name" value="MATE_eukaryotic"/>
    <property type="match status" value="1"/>
</dbReference>
<evidence type="ECO:0000256" key="3">
    <source>
        <dbReference type="ARBA" id="ARBA00022692"/>
    </source>
</evidence>
<dbReference type="GO" id="GO:0016020">
    <property type="term" value="C:membrane"/>
    <property type="evidence" value="ECO:0007669"/>
    <property type="project" value="UniProtKB-SubCell"/>
</dbReference>
<dbReference type="Pfam" id="PF01554">
    <property type="entry name" value="MatE"/>
    <property type="match status" value="2"/>
</dbReference>
<sequence length="473" mass="51716">MKIRRKEIIKEAKKQLWMSGPMIFVCLFQNSLLLISLMFVGHLDRELVLAGASLATSFLNVSGFNVMMGLSSVLDTFCGQVYGAQQYHMVGIYTQRAMLVTTLLSIPLSIIWAYLEPILIILHQNKAIAAQAQIYARYSIPSLCANGFLRCIIKFLQTQNIVYPMMLATGFTSIIHVVLCWALVMKIGLGLKGAAIAICISNWFNVILLVIYIKLSPSCKRTWVGLSRESLHNIPPFLKLAFPSTIMVCLESWTFELMVLLSGALSNPKLQTSVLSICINTSVLVWNIPFGISLVGSTRISNELGAGRPNGAYLAAIVTLFMAFTSGVLEFAFIMSVWKVWGKAFSNVDQVVTYVTSMTPLVATSAFVDSIQTVLTGVSRGCGRQKLGAFVNLGSFYLVGVPLSAIFAFVIHMNGQGLLLGLIIALVVVVVCLLIITLHTNWEKETNKAAKRVGEGNGVQINALSLDQSVTIL</sequence>
<name>A0A1S2Z080_CICAR</name>
<dbReference type="PANTHER" id="PTHR11206">
    <property type="entry name" value="MULTIDRUG RESISTANCE PROTEIN"/>
    <property type="match status" value="1"/>
</dbReference>
<dbReference type="GO" id="GO:0015297">
    <property type="term" value="F:antiporter activity"/>
    <property type="evidence" value="ECO:0007669"/>
    <property type="project" value="InterPro"/>
</dbReference>
<comment type="subcellular location">
    <subcellularLocation>
        <location evidence="1">Membrane</location>
        <topology evidence="1">Multi-pass membrane protein</topology>
    </subcellularLocation>
</comment>
<gene>
    <name evidence="8" type="primary">LOC101510554</name>
</gene>
<organism evidence="7 8">
    <name type="scientific">Cicer arietinum</name>
    <name type="common">Chickpea</name>
    <name type="synonym">Garbanzo</name>
    <dbReference type="NCBI Taxonomy" id="3827"/>
    <lineage>
        <taxon>Eukaryota</taxon>
        <taxon>Viridiplantae</taxon>
        <taxon>Streptophyta</taxon>
        <taxon>Embryophyta</taxon>
        <taxon>Tracheophyta</taxon>
        <taxon>Spermatophyta</taxon>
        <taxon>Magnoliopsida</taxon>
        <taxon>eudicotyledons</taxon>
        <taxon>Gunneridae</taxon>
        <taxon>Pentapetalae</taxon>
        <taxon>rosids</taxon>
        <taxon>fabids</taxon>
        <taxon>Fabales</taxon>
        <taxon>Fabaceae</taxon>
        <taxon>Papilionoideae</taxon>
        <taxon>50 kb inversion clade</taxon>
        <taxon>NPAAA clade</taxon>
        <taxon>Hologalegina</taxon>
        <taxon>IRL clade</taxon>
        <taxon>Cicereae</taxon>
        <taxon>Cicer</taxon>
    </lineage>
</organism>
<keyword evidence="3 6" id="KW-0812">Transmembrane</keyword>
<reference evidence="7" key="1">
    <citation type="journal article" date="2013" name="Nat. Biotechnol.">
        <title>Draft genome sequence of chickpea (Cicer arietinum) provides a resource for trait improvement.</title>
        <authorList>
            <person name="Varshney R.K."/>
            <person name="Song C."/>
            <person name="Saxena R.K."/>
            <person name="Azam S."/>
            <person name="Yu S."/>
            <person name="Sharpe A.G."/>
            <person name="Cannon S."/>
            <person name="Baek J."/>
            <person name="Rosen B.D."/>
            <person name="Tar'an B."/>
            <person name="Millan T."/>
            <person name="Zhang X."/>
            <person name="Ramsay L.D."/>
            <person name="Iwata A."/>
            <person name="Wang Y."/>
            <person name="Nelson W."/>
            <person name="Farmer A.D."/>
            <person name="Gaur P.M."/>
            <person name="Soderlund C."/>
            <person name="Penmetsa R.V."/>
            <person name="Xu C."/>
            <person name="Bharti A.K."/>
            <person name="He W."/>
            <person name="Winter P."/>
            <person name="Zhao S."/>
            <person name="Hane J.K."/>
            <person name="Carrasquilla-Garcia N."/>
            <person name="Condie J.A."/>
            <person name="Upadhyaya H.D."/>
            <person name="Luo M.C."/>
            <person name="Thudi M."/>
            <person name="Gowda C.L."/>
            <person name="Singh N.P."/>
            <person name="Lichtenzveig J."/>
            <person name="Gali K.K."/>
            <person name="Rubio J."/>
            <person name="Nadarajan N."/>
            <person name="Dolezel J."/>
            <person name="Bansal K.C."/>
            <person name="Xu X."/>
            <person name="Edwards D."/>
            <person name="Zhang G."/>
            <person name="Kahl G."/>
            <person name="Gil J."/>
            <person name="Singh K.B."/>
            <person name="Datta S.K."/>
            <person name="Jackson S.A."/>
            <person name="Wang J."/>
            <person name="Cook D.R."/>
        </authorList>
    </citation>
    <scope>NUCLEOTIDE SEQUENCE [LARGE SCALE GENOMIC DNA]</scope>
    <source>
        <strain evidence="7">cv. CDC Frontier</strain>
    </source>
</reference>
<dbReference type="AlphaFoldDB" id="A0A1S2Z080"/>
<dbReference type="NCBIfam" id="TIGR00797">
    <property type="entry name" value="matE"/>
    <property type="match status" value="1"/>
</dbReference>
<dbReference type="InterPro" id="IPR045069">
    <property type="entry name" value="MATE_euk"/>
</dbReference>
<keyword evidence="4 6" id="KW-1133">Transmembrane helix</keyword>
<dbReference type="RefSeq" id="XP_004512714.1">
    <property type="nucleotide sequence ID" value="XM_004512657.3"/>
</dbReference>
<keyword evidence="5 6" id="KW-0472">Membrane</keyword>
<dbReference type="GO" id="GO:1990961">
    <property type="term" value="P:xenobiotic detoxification by transmembrane export across the plasma membrane"/>
    <property type="evidence" value="ECO:0007669"/>
    <property type="project" value="InterPro"/>
</dbReference>
<feature type="transmembrane region" description="Helical" evidence="6">
    <location>
        <begin position="274"/>
        <end position="300"/>
    </location>
</feature>
<feature type="transmembrane region" description="Helical" evidence="6">
    <location>
        <begin position="47"/>
        <end position="67"/>
    </location>
</feature>
<dbReference type="GO" id="GO:0042910">
    <property type="term" value="F:xenobiotic transmembrane transporter activity"/>
    <property type="evidence" value="ECO:0007669"/>
    <property type="project" value="InterPro"/>
</dbReference>
<feature type="transmembrane region" description="Helical" evidence="6">
    <location>
        <begin position="21"/>
        <end position="41"/>
    </location>
</feature>
<evidence type="ECO:0000256" key="5">
    <source>
        <dbReference type="ARBA" id="ARBA00023136"/>
    </source>
</evidence>
<keyword evidence="7" id="KW-1185">Reference proteome</keyword>
<evidence type="ECO:0000313" key="7">
    <source>
        <dbReference type="Proteomes" id="UP000087171"/>
    </source>
</evidence>
<evidence type="ECO:0000256" key="2">
    <source>
        <dbReference type="ARBA" id="ARBA00010199"/>
    </source>
</evidence>
<dbReference type="InterPro" id="IPR002528">
    <property type="entry name" value="MATE_fam"/>
</dbReference>
<evidence type="ECO:0000256" key="6">
    <source>
        <dbReference type="RuleBase" id="RU004914"/>
    </source>
</evidence>
<proteinExistence type="inferred from homology"/>
<dbReference type="PaxDb" id="3827-XP_004512714.1"/>